<feature type="compositionally biased region" description="Pro residues" evidence="2">
    <location>
        <begin position="323"/>
        <end position="332"/>
    </location>
</feature>
<feature type="domain" description="BESS" evidence="4">
    <location>
        <begin position="369"/>
        <end position="408"/>
    </location>
</feature>
<keyword evidence="6" id="KW-1185">Reference proteome</keyword>
<dbReference type="InterPro" id="IPR004210">
    <property type="entry name" value="BESS_motif"/>
</dbReference>
<dbReference type="GO" id="GO:0005667">
    <property type="term" value="C:transcription regulator complex"/>
    <property type="evidence" value="ECO:0007669"/>
    <property type="project" value="TreeGrafter"/>
</dbReference>
<sequence length="414" mass="47829">MGWRCNSRAIFGADSRLKMLQKVQYPVNLPSKKYRIMVDRNELHYTASGMPSKRQYVKVNVSEFVHEIKKRPILYNTLHQEYRKISLRNCAWREVALAMNLSEQECKKRWRSMRDALLKTIRLKNEEERKAWIHYRLMEFVIPYLCFQKGDYDVINDFSQCDENGDEIDYLGIESDEELYDGPITVSYVTQDGKEVFQVMHTPIGEDLPAGAIVTEGALTEQDFVDTENHDEGHLPHAYTPAPNDGYQVEPTTDEETDQELYESNSTMLEIRARSESGDEYLPVWSEEHLHDSMTLKENSEQMEESDCKRSKLDSISEAAVNDPPPPVPPAPTASQEPSESPPTVSQAPAPLPPNREETKESDTRLGITDPDERFLLSCAPILRRLPNKKNLLARLRIQQLLFELEYDEKYSYE</sequence>
<feature type="domain" description="MADF" evidence="3">
    <location>
        <begin position="63"/>
        <end position="146"/>
    </location>
</feature>
<feature type="compositionally biased region" description="Polar residues" evidence="2">
    <location>
        <begin position="333"/>
        <end position="347"/>
    </location>
</feature>
<dbReference type="InterPro" id="IPR006578">
    <property type="entry name" value="MADF-dom"/>
</dbReference>
<name>A0A182QRI5_9DIPT</name>
<dbReference type="SMART" id="SM00595">
    <property type="entry name" value="MADF"/>
    <property type="match status" value="1"/>
</dbReference>
<reference evidence="5" key="2">
    <citation type="submission" date="2020-05" db="UniProtKB">
        <authorList>
            <consortium name="EnsemblMetazoa"/>
        </authorList>
    </citation>
    <scope>IDENTIFICATION</scope>
    <source>
        <strain evidence="5">FAR1</strain>
    </source>
</reference>
<keyword evidence="1" id="KW-0539">Nucleus</keyword>
<dbReference type="PROSITE" id="PS51029">
    <property type="entry name" value="MADF"/>
    <property type="match status" value="1"/>
</dbReference>
<dbReference type="GO" id="GO:0005634">
    <property type="term" value="C:nucleus"/>
    <property type="evidence" value="ECO:0007669"/>
    <property type="project" value="UniProtKB-SubCell"/>
</dbReference>
<dbReference type="PANTHER" id="PTHR12243">
    <property type="entry name" value="MADF DOMAIN TRANSCRIPTION FACTOR"/>
    <property type="match status" value="1"/>
</dbReference>
<dbReference type="VEuPathDB" id="VectorBase:AFAF015431"/>
<dbReference type="GO" id="GO:0003677">
    <property type="term" value="F:DNA binding"/>
    <property type="evidence" value="ECO:0007669"/>
    <property type="project" value="InterPro"/>
</dbReference>
<evidence type="ECO:0000313" key="5">
    <source>
        <dbReference type="EnsemblMetazoa" id="AFAF015431-PA"/>
    </source>
</evidence>
<dbReference type="Proteomes" id="UP000075886">
    <property type="component" value="Unassembled WGS sequence"/>
</dbReference>
<dbReference type="InterPro" id="IPR039353">
    <property type="entry name" value="TF_Adf1"/>
</dbReference>
<feature type="region of interest" description="Disordered" evidence="2">
    <location>
        <begin position="228"/>
        <end position="260"/>
    </location>
</feature>
<evidence type="ECO:0008006" key="7">
    <source>
        <dbReference type="Google" id="ProtNLM"/>
    </source>
</evidence>
<dbReference type="EMBL" id="AXCN02000834">
    <property type="status" value="NOT_ANNOTATED_CDS"/>
    <property type="molecule type" value="Genomic_DNA"/>
</dbReference>
<dbReference type="Pfam" id="PF10545">
    <property type="entry name" value="MADF_DNA_bdg"/>
    <property type="match status" value="1"/>
</dbReference>
<evidence type="ECO:0000313" key="6">
    <source>
        <dbReference type="Proteomes" id="UP000075886"/>
    </source>
</evidence>
<evidence type="ECO:0000256" key="1">
    <source>
        <dbReference type="PROSITE-ProRule" id="PRU00371"/>
    </source>
</evidence>
<feature type="compositionally biased region" description="Basic and acidic residues" evidence="2">
    <location>
        <begin position="355"/>
        <end position="364"/>
    </location>
</feature>
<protein>
    <recommendedName>
        <fullName evidence="7">MADF domain-containing protein</fullName>
    </recommendedName>
</protein>
<organism evidence="5 6">
    <name type="scientific">Anopheles farauti</name>
    <dbReference type="NCBI Taxonomy" id="69004"/>
    <lineage>
        <taxon>Eukaryota</taxon>
        <taxon>Metazoa</taxon>
        <taxon>Ecdysozoa</taxon>
        <taxon>Arthropoda</taxon>
        <taxon>Hexapoda</taxon>
        <taxon>Insecta</taxon>
        <taxon>Pterygota</taxon>
        <taxon>Neoptera</taxon>
        <taxon>Endopterygota</taxon>
        <taxon>Diptera</taxon>
        <taxon>Nematocera</taxon>
        <taxon>Culicoidea</taxon>
        <taxon>Culicidae</taxon>
        <taxon>Anophelinae</taxon>
        <taxon>Anopheles</taxon>
    </lineage>
</organism>
<reference evidence="6" key="1">
    <citation type="submission" date="2014-01" db="EMBL/GenBank/DDBJ databases">
        <title>The Genome Sequence of Anopheles farauti FAR1 (V2).</title>
        <authorList>
            <consortium name="The Broad Institute Genomics Platform"/>
            <person name="Neafsey D.E."/>
            <person name="Besansky N."/>
            <person name="Howell P."/>
            <person name="Walton C."/>
            <person name="Young S.K."/>
            <person name="Zeng Q."/>
            <person name="Gargeya S."/>
            <person name="Fitzgerald M."/>
            <person name="Haas B."/>
            <person name="Abouelleil A."/>
            <person name="Allen A.W."/>
            <person name="Alvarado L."/>
            <person name="Arachchi H.M."/>
            <person name="Berlin A.M."/>
            <person name="Chapman S.B."/>
            <person name="Gainer-Dewar J."/>
            <person name="Goldberg J."/>
            <person name="Griggs A."/>
            <person name="Gujja S."/>
            <person name="Hansen M."/>
            <person name="Howarth C."/>
            <person name="Imamovic A."/>
            <person name="Ireland A."/>
            <person name="Larimer J."/>
            <person name="McCowan C."/>
            <person name="Murphy C."/>
            <person name="Pearson M."/>
            <person name="Poon T.W."/>
            <person name="Priest M."/>
            <person name="Roberts A."/>
            <person name="Saif S."/>
            <person name="Shea T."/>
            <person name="Sisk P."/>
            <person name="Sykes S."/>
            <person name="Wortman J."/>
            <person name="Nusbaum C."/>
            <person name="Birren B."/>
        </authorList>
    </citation>
    <scope>NUCLEOTIDE SEQUENCE [LARGE SCALE GENOMIC DNA]</scope>
    <source>
        <strain evidence="6">FAR1</strain>
    </source>
</reference>
<dbReference type="PANTHER" id="PTHR12243:SF67">
    <property type="entry name" value="COREPRESSOR OF PANGOLIN, ISOFORM A-RELATED"/>
    <property type="match status" value="1"/>
</dbReference>
<evidence type="ECO:0000259" key="4">
    <source>
        <dbReference type="PROSITE" id="PS51031"/>
    </source>
</evidence>
<evidence type="ECO:0000259" key="3">
    <source>
        <dbReference type="PROSITE" id="PS51029"/>
    </source>
</evidence>
<dbReference type="GO" id="GO:0006357">
    <property type="term" value="P:regulation of transcription by RNA polymerase II"/>
    <property type="evidence" value="ECO:0007669"/>
    <property type="project" value="TreeGrafter"/>
</dbReference>
<feature type="region of interest" description="Disordered" evidence="2">
    <location>
        <begin position="318"/>
        <end position="371"/>
    </location>
</feature>
<dbReference type="AlphaFoldDB" id="A0A182QRI5"/>
<evidence type="ECO:0000256" key="2">
    <source>
        <dbReference type="SAM" id="MobiDB-lite"/>
    </source>
</evidence>
<dbReference type="EnsemblMetazoa" id="AFAF015431-RA">
    <property type="protein sequence ID" value="AFAF015431-PA"/>
    <property type="gene ID" value="AFAF015431"/>
</dbReference>
<proteinExistence type="predicted"/>
<dbReference type="PROSITE" id="PS51031">
    <property type="entry name" value="BESS"/>
    <property type="match status" value="1"/>
</dbReference>
<comment type="subcellular location">
    <subcellularLocation>
        <location evidence="1">Nucleus</location>
    </subcellularLocation>
</comment>
<accession>A0A182QRI5</accession>
<dbReference type="Pfam" id="PF02944">
    <property type="entry name" value="BESS"/>
    <property type="match status" value="1"/>
</dbReference>